<dbReference type="EMBL" id="JOKH01000002">
    <property type="protein sequence ID" value="KEQ18295.1"/>
    <property type="molecule type" value="Genomic_DNA"/>
</dbReference>
<proteinExistence type="predicted"/>
<dbReference type="AlphaFoldDB" id="A0A081NIM2"/>
<gene>
    <name evidence="1" type="ORF">GZ78_12300</name>
</gene>
<dbReference type="Gene3D" id="3.40.50.10320">
    <property type="entry name" value="LmbE-like"/>
    <property type="match status" value="1"/>
</dbReference>
<protein>
    <recommendedName>
        <fullName evidence="3">LmbE family protein</fullName>
    </recommendedName>
</protein>
<dbReference type="RefSeq" id="WP_034835468.1">
    <property type="nucleotide sequence ID" value="NZ_JOKH01000002.1"/>
</dbReference>
<keyword evidence="2" id="KW-1185">Reference proteome</keyword>
<name>A0A081NIM2_9GAMM</name>
<dbReference type="InterPro" id="IPR024078">
    <property type="entry name" value="LmbE-like_dom_sf"/>
</dbReference>
<evidence type="ECO:0000313" key="1">
    <source>
        <dbReference type="EMBL" id="KEQ18295.1"/>
    </source>
</evidence>
<dbReference type="eggNOG" id="COG2120">
    <property type="taxonomic scope" value="Bacteria"/>
</dbReference>
<evidence type="ECO:0008006" key="3">
    <source>
        <dbReference type="Google" id="ProtNLM"/>
    </source>
</evidence>
<organism evidence="1 2">
    <name type="scientific">Endozoicomonas numazuensis</name>
    <dbReference type="NCBI Taxonomy" id="1137799"/>
    <lineage>
        <taxon>Bacteria</taxon>
        <taxon>Pseudomonadati</taxon>
        <taxon>Pseudomonadota</taxon>
        <taxon>Gammaproteobacteria</taxon>
        <taxon>Oceanospirillales</taxon>
        <taxon>Endozoicomonadaceae</taxon>
        <taxon>Endozoicomonas</taxon>
    </lineage>
</organism>
<sequence length="188" mass="21235">MFNFFERGCKGYRYINLTPAIEMLKGEETLSLRGRHCHFTKEGAELIAFKKPELAGKKVLYISPHADDAEIAAFGLYKNTDSLVVTITAGEAEPEAFDRYIRDRKQASILKGRVRAWDSITIPQWAGLKSDRVIQLGYFCEHLKKMHDSPETVVTSEYAGVADSRTSREFNHFKLASDSHDSASRRSG</sequence>
<comment type="caution">
    <text evidence="1">The sequence shown here is derived from an EMBL/GenBank/DDBJ whole genome shotgun (WGS) entry which is preliminary data.</text>
</comment>
<evidence type="ECO:0000313" key="2">
    <source>
        <dbReference type="Proteomes" id="UP000028073"/>
    </source>
</evidence>
<reference evidence="1 2" key="1">
    <citation type="submission" date="2014-06" db="EMBL/GenBank/DDBJ databases">
        <title>Whole Genome Sequences of Three Symbiotic Endozoicomonas Bacteria.</title>
        <authorList>
            <person name="Neave M.J."/>
            <person name="Apprill A."/>
            <person name="Voolstra C.R."/>
        </authorList>
    </citation>
    <scope>NUCLEOTIDE SEQUENCE [LARGE SCALE GENOMIC DNA]</scope>
    <source>
        <strain evidence="1 2">DSM 25634</strain>
    </source>
</reference>
<dbReference type="SUPFAM" id="SSF102588">
    <property type="entry name" value="LmbE-like"/>
    <property type="match status" value="1"/>
</dbReference>
<dbReference type="OrthoDB" id="7007936at2"/>
<dbReference type="Proteomes" id="UP000028073">
    <property type="component" value="Unassembled WGS sequence"/>
</dbReference>
<dbReference type="STRING" id="1137799.GZ78_12300"/>
<accession>A0A081NIM2</accession>